<dbReference type="Gene3D" id="1.25.40.10">
    <property type="entry name" value="Tetratricopeptide repeat domain"/>
    <property type="match status" value="1"/>
</dbReference>
<dbReference type="InParanoid" id="D8RCT4"/>
<dbReference type="HOGENOM" id="CLU_071416_1_0_1"/>
<proteinExistence type="predicted"/>
<dbReference type="PANTHER" id="PTHR44943">
    <property type="entry name" value="CELLULOSE SYNTHASE OPERON PROTEIN C"/>
    <property type="match status" value="1"/>
</dbReference>
<evidence type="ECO:0000256" key="3">
    <source>
        <dbReference type="PROSITE-ProRule" id="PRU00339"/>
    </source>
</evidence>
<evidence type="ECO:0000313" key="5">
    <source>
        <dbReference type="EMBL" id="EFJ06044.1"/>
    </source>
</evidence>
<dbReference type="PROSITE" id="PS50005">
    <property type="entry name" value="TPR"/>
    <property type="match status" value="2"/>
</dbReference>
<keyword evidence="7" id="KW-1185">Reference proteome</keyword>
<dbReference type="InterPro" id="IPR051685">
    <property type="entry name" value="Ycf3/AcsC/BcsC/TPR_MFPF"/>
</dbReference>
<reference evidence="6 7" key="1">
    <citation type="journal article" date="2011" name="Science">
        <title>The Selaginella genome identifies genetic changes associated with the evolution of vascular plants.</title>
        <authorList>
            <person name="Banks J.A."/>
            <person name="Nishiyama T."/>
            <person name="Hasebe M."/>
            <person name="Bowman J.L."/>
            <person name="Gribskov M."/>
            <person name="dePamphilis C."/>
            <person name="Albert V.A."/>
            <person name="Aono N."/>
            <person name="Aoyama T."/>
            <person name="Ambrose B.A."/>
            <person name="Ashton N.W."/>
            <person name="Axtell M.J."/>
            <person name="Barker E."/>
            <person name="Barker M.S."/>
            <person name="Bennetzen J.L."/>
            <person name="Bonawitz N.D."/>
            <person name="Chapple C."/>
            <person name="Cheng C."/>
            <person name="Correa L.G."/>
            <person name="Dacre M."/>
            <person name="DeBarry J."/>
            <person name="Dreyer I."/>
            <person name="Elias M."/>
            <person name="Engstrom E.M."/>
            <person name="Estelle M."/>
            <person name="Feng L."/>
            <person name="Finet C."/>
            <person name="Floyd S.K."/>
            <person name="Frommer W.B."/>
            <person name="Fujita T."/>
            <person name="Gramzow L."/>
            <person name="Gutensohn M."/>
            <person name="Harholt J."/>
            <person name="Hattori M."/>
            <person name="Heyl A."/>
            <person name="Hirai T."/>
            <person name="Hiwatashi Y."/>
            <person name="Ishikawa M."/>
            <person name="Iwata M."/>
            <person name="Karol K.G."/>
            <person name="Koehler B."/>
            <person name="Kolukisaoglu U."/>
            <person name="Kubo M."/>
            <person name="Kurata T."/>
            <person name="Lalonde S."/>
            <person name="Li K."/>
            <person name="Li Y."/>
            <person name="Litt A."/>
            <person name="Lyons E."/>
            <person name="Manning G."/>
            <person name="Maruyama T."/>
            <person name="Michael T.P."/>
            <person name="Mikami K."/>
            <person name="Miyazaki S."/>
            <person name="Morinaga S."/>
            <person name="Murata T."/>
            <person name="Mueller-Roeber B."/>
            <person name="Nelson D.R."/>
            <person name="Obara M."/>
            <person name="Oguri Y."/>
            <person name="Olmstead R.G."/>
            <person name="Onodera N."/>
            <person name="Petersen B.L."/>
            <person name="Pils B."/>
            <person name="Prigge M."/>
            <person name="Rensing S.A."/>
            <person name="Riano-Pachon D.M."/>
            <person name="Roberts A.W."/>
            <person name="Sato Y."/>
            <person name="Scheller H.V."/>
            <person name="Schulz B."/>
            <person name="Schulz C."/>
            <person name="Shakirov E.V."/>
            <person name="Shibagaki N."/>
            <person name="Shinohara N."/>
            <person name="Shippen D.E."/>
            <person name="Soerensen I."/>
            <person name="Sotooka R."/>
            <person name="Sugimoto N."/>
            <person name="Sugita M."/>
            <person name="Sumikawa N."/>
            <person name="Tanurdzic M."/>
            <person name="Theissen G."/>
            <person name="Ulvskov P."/>
            <person name="Wakazuki S."/>
            <person name="Weng J.K."/>
            <person name="Willats W.W."/>
            <person name="Wipf D."/>
            <person name="Wolf P.G."/>
            <person name="Yang L."/>
            <person name="Zimmer A.D."/>
            <person name="Zhu Q."/>
            <person name="Mitros T."/>
            <person name="Hellsten U."/>
            <person name="Loque D."/>
            <person name="Otillar R."/>
            <person name="Salamov A."/>
            <person name="Schmutz J."/>
            <person name="Shapiro H."/>
            <person name="Lindquist E."/>
            <person name="Lucas S."/>
            <person name="Rokhsar D."/>
            <person name="Grigoriev I.V."/>
        </authorList>
    </citation>
    <scope>NUCLEOTIDE SEQUENCE [LARGE SCALE GENOMIC DNA]</scope>
</reference>
<dbReference type="Gramene" id="EFJ30192">
    <property type="protein sequence ID" value="EFJ30192"/>
    <property type="gene ID" value="SELMODRAFT_90520"/>
</dbReference>
<dbReference type="SMART" id="SM00028">
    <property type="entry name" value="TPR"/>
    <property type="match status" value="3"/>
</dbReference>
<organism evidence="7">
    <name type="scientific">Selaginella moellendorffii</name>
    <name type="common">Spikemoss</name>
    <dbReference type="NCBI Taxonomy" id="88036"/>
    <lineage>
        <taxon>Eukaryota</taxon>
        <taxon>Viridiplantae</taxon>
        <taxon>Streptophyta</taxon>
        <taxon>Embryophyta</taxon>
        <taxon>Tracheophyta</taxon>
        <taxon>Lycopodiopsida</taxon>
        <taxon>Selaginellales</taxon>
        <taxon>Selaginellaceae</taxon>
        <taxon>Selaginella</taxon>
    </lineage>
</organism>
<evidence type="ECO:0000313" key="6">
    <source>
        <dbReference type="EMBL" id="EFJ30192.1"/>
    </source>
</evidence>
<evidence type="ECO:0000256" key="1">
    <source>
        <dbReference type="ARBA" id="ARBA00022737"/>
    </source>
</evidence>
<evidence type="ECO:0000256" key="2">
    <source>
        <dbReference type="ARBA" id="ARBA00022803"/>
    </source>
</evidence>
<keyword evidence="2 3" id="KW-0802">TPR repeat</keyword>
<dbReference type="KEGG" id="smo:SELMODRAFT_90520"/>
<dbReference type="Gramene" id="EFJ06044">
    <property type="protein sequence ID" value="EFJ06044"/>
    <property type="gene ID" value="SELMODRAFT_136122"/>
</dbReference>
<dbReference type="EMBL" id="GL377708">
    <property type="protein sequence ID" value="EFJ06044.1"/>
    <property type="molecule type" value="Genomic_DNA"/>
</dbReference>
<dbReference type="PROSITE" id="PS50293">
    <property type="entry name" value="TPR_REGION"/>
    <property type="match status" value="2"/>
</dbReference>
<keyword evidence="4" id="KW-0812">Transmembrane</keyword>
<feature type="transmembrane region" description="Helical" evidence="4">
    <location>
        <begin position="47"/>
        <end position="69"/>
    </location>
</feature>
<dbReference type="OMA" id="KKFYPLA"/>
<dbReference type="OrthoDB" id="10006023at2759"/>
<dbReference type="GO" id="GO:0009535">
    <property type="term" value="C:chloroplast thylakoid membrane"/>
    <property type="evidence" value="ECO:0000318"/>
    <property type="project" value="GO_Central"/>
</dbReference>
<dbReference type="FunCoup" id="D8RCT4">
    <property type="interactions" value="1676"/>
</dbReference>
<dbReference type="KEGG" id="smo:SELMODRAFT_136122"/>
<dbReference type="Proteomes" id="UP000001514">
    <property type="component" value="Unassembled WGS sequence"/>
</dbReference>
<protein>
    <submittedName>
        <fullName evidence="6">Uncharacterized protein</fullName>
    </submittedName>
</protein>
<dbReference type="SUPFAM" id="SSF48452">
    <property type="entry name" value="TPR-like"/>
    <property type="match status" value="1"/>
</dbReference>
<name>D8RCT4_SELML</name>
<dbReference type="GO" id="GO:0048564">
    <property type="term" value="P:photosystem I assembly"/>
    <property type="evidence" value="ECO:0000318"/>
    <property type="project" value="GO_Central"/>
</dbReference>
<feature type="repeat" description="TPR" evidence="3">
    <location>
        <begin position="164"/>
        <end position="197"/>
    </location>
</feature>
<dbReference type="PANTHER" id="PTHR44943:SF8">
    <property type="entry name" value="TPR REPEAT-CONTAINING PROTEIN MJ0263"/>
    <property type="match status" value="1"/>
</dbReference>
<gene>
    <name evidence="5" type="ORF">SELMODRAFT_136122</name>
    <name evidence="6" type="ORF">SELMODRAFT_90520</name>
</gene>
<evidence type="ECO:0000256" key="4">
    <source>
        <dbReference type="SAM" id="Phobius"/>
    </source>
</evidence>
<keyword evidence="1" id="KW-0677">Repeat</keyword>
<sequence>MVSAADLRIAQNLVTFAPLLQTGVAHAAGNRSVGEISVSLAETGFQYAYLGGVLLLLGGGGFFVIRQILVRRELEMAAKELLERVRTSQATPVEYYELGAVMLRKKLYPVARKYLEQAIKKWEDDEQELAQVYNALGFAYFSENKVEQAISHYEKAVTLSPGYTVAWNNLGSSYEKRKDWKRALKAYEQTLQFDPRNKVALSCQKYVKDKVELYRGIPSKFD</sequence>
<dbReference type="EMBL" id="GL377576">
    <property type="protein sequence ID" value="EFJ30192.1"/>
    <property type="molecule type" value="Genomic_DNA"/>
</dbReference>
<feature type="repeat" description="TPR" evidence="3">
    <location>
        <begin position="130"/>
        <end position="163"/>
    </location>
</feature>
<keyword evidence="4" id="KW-0472">Membrane</keyword>
<dbReference type="Pfam" id="PF13424">
    <property type="entry name" value="TPR_12"/>
    <property type="match status" value="1"/>
</dbReference>
<dbReference type="Pfam" id="PF00515">
    <property type="entry name" value="TPR_1"/>
    <property type="match status" value="1"/>
</dbReference>
<dbReference type="InterPro" id="IPR019734">
    <property type="entry name" value="TPR_rpt"/>
</dbReference>
<dbReference type="InterPro" id="IPR011990">
    <property type="entry name" value="TPR-like_helical_dom_sf"/>
</dbReference>
<dbReference type="eggNOG" id="ENOG502QW5C">
    <property type="taxonomic scope" value="Eukaryota"/>
</dbReference>
<accession>D8RCT4</accession>
<dbReference type="AlphaFoldDB" id="D8RCT4"/>
<evidence type="ECO:0000313" key="7">
    <source>
        <dbReference type="Proteomes" id="UP000001514"/>
    </source>
</evidence>
<keyword evidence="4" id="KW-1133">Transmembrane helix</keyword>
<dbReference type="STRING" id="88036.D8RCT4"/>